<dbReference type="Pfam" id="PF00881">
    <property type="entry name" value="Nitroreductase"/>
    <property type="match status" value="1"/>
</dbReference>
<evidence type="ECO:0000256" key="2">
    <source>
        <dbReference type="ARBA" id="ARBA00004496"/>
    </source>
</evidence>
<dbReference type="FunFam" id="3.40.109.10:FF:000001">
    <property type="entry name" value="Nitroreductase family"/>
    <property type="match status" value="1"/>
</dbReference>
<evidence type="ECO:0000256" key="4">
    <source>
        <dbReference type="ARBA" id="ARBA00022490"/>
    </source>
</evidence>
<keyword evidence="5" id="KW-0560">Oxidoreductase</keyword>
<comment type="similarity">
    <text evidence="3">Belongs to the nitroreductase family.</text>
</comment>
<sequence>MSAAYLAAVATRRTTYALTAKSSVSDEKIAEIIKHCVKHCPTPFNTQSSRAVLVIGAENTKLWDMVSESALKGMAEGDQKVAQAGKLKAFGGGYGSVLFFEDQAVVDAISAKIPTLAKQFPVWSNNATGMLQHAVWTALCLEGLGANLQHNGAYSDELVADIHKTFSLPKTWTSTAIMPFGDPAAGPGEKAFGSLDDRVKVFKA</sequence>
<evidence type="ECO:0000256" key="5">
    <source>
        <dbReference type="ARBA" id="ARBA00023002"/>
    </source>
</evidence>
<dbReference type="InterPro" id="IPR029479">
    <property type="entry name" value="Nitroreductase"/>
</dbReference>
<keyword evidence="4" id="KW-0963">Cytoplasm</keyword>
<dbReference type="GO" id="GO:0005634">
    <property type="term" value="C:nucleus"/>
    <property type="evidence" value="ECO:0007669"/>
    <property type="project" value="UniProtKB-SubCell"/>
</dbReference>
<dbReference type="EMBL" id="JARJCM010000008">
    <property type="protein sequence ID" value="KAJ7043970.1"/>
    <property type="molecule type" value="Genomic_DNA"/>
</dbReference>
<keyword evidence="6" id="KW-0539">Nucleus</keyword>
<dbReference type="SUPFAM" id="SSF55469">
    <property type="entry name" value="FMN-dependent nitroreductase-like"/>
    <property type="match status" value="1"/>
</dbReference>
<organism evidence="8 9">
    <name type="scientific">Mycena alexandri</name>
    <dbReference type="NCBI Taxonomy" id="1745969"/>
    <lineage>
        <taxon>Eukaryota</taxon>
        <taxon>Fungi</taxon>
        <taxon>Dikarya</taxon>
        <taxon>Basidiomycota</taxon>
        <taxon>Agaricomycotina</taxon>
        <taxon>Agaricomycetes</taxon>
        <taxon>Agaricomycetidae</taxon>
        <taxon>Agaricales</taxon>
        <taxon>Marasmiineae</taxon>
        <taxon>Mycenaceae</taxon>
        <taxon>Mycena</taxon>
    </lineage>
</organism>
<gene>
    <name evidence="8" type="ORF">C8F04DRAFT_942625</name>
</gene>
<evidence type="ECO:0000256" key="1">
    <source>
        <dbReference type="ARBA" id="ARBA00004123"/>
    </source>
</evidence>
<evidence type="ECO:0000313" key="9">
    <source>
        <dbReference type="Proteomes" id="UP001218188"/>
    </source>
</evidence>
<evidence type="ECO:0000259" key="7">
    <source>
        <dbReference type="Pfam" id="PF00881"/>
    </source>
</evidence>
<dbReference type="CDD" id="cd02140">
    <property type="entry name" value="Frm2-like"/>
    <property type="match status" value="1"/>
</dbReference>
<dbReference type="GO" id="GO:0016491">
    <property type="term" value="F:oxidoreductase activity"/>
    <property type="evidence" value="ECO:0007669"/>
    <property type="project" value="UniProtKB-KW"/>
</dbReference>
<comment type="subcellular location">
    <subcellularLocation>
        <location evidence="2">Cytoplasm</location>
    </subcellularLocation>
    <subcellularLocation>
        <location evidence="1">Nucleus</location>
    </subcellularLocation>
</comment>
<evidence type="ECO:0000256" key="6">
    <source>
        <dbReference type="ARBA" id="ARBA00023242"/>
    </source>
</evidence>
<proteinExistence type="inferred from homology"/>
<comment type="caution">
    <text evidence="8">The sequence shown here is derived from an EMBL/GenBank/DDBJ whole genome shotgun (WGS) entry which is preliminary data.</text>
</comment>
<name>A0AAD6XD45_9AGAR</name>
<evidence type="ECO:0000256" key="3">
    <source>
        <dbReference type="ARBA" id="ARBA00007118"/>
    </source>
</evidence>
<evidence type="ECO:0000313" key="8">
    <source>
        <dbReference type="EMBL" id="KAJ7043970.1"/>
    </source>
</evidence>
<dbReference type="PANTHER" id="PTHR43035">
    <property type="entry name" value="FATTY ACID REPRESSION MUTANT PROTEIN 2-RELATED"/>
    <property type="match status" value="1"/>
</dbReference>
<dbReference type="Proteomes" id="UP001218188">
    <property type="component" value="Unassembled WGS sequence"/>
</dbReference>
<reference evidence="8" key="1">
    <citation type="submission" date="2023-03" db="EMBL/GenBank/DDBJ databases">
        <title>Massive genome expansion in bonnet fungi (Mycena s.s.) driven by repeated elements and novel gene families across ecological guilds.</title>
        <authorList>
            <consortium name="Lawrence Berkeley National Laboratory"/>
            <person name="Harder C.B."/>
            <person name="Miyauchi S."/>
            <person name="Viragh M."/>
            <person name="Kuo A."/>
            <person name="Thoen E."/>
            <person name="Andreopoulos B."/>
            <person name="Lu D."/>
            <person name="Skrede I."/>
            <person name="Drula E."/>
            <person name="Henrissat B."/>
            <person name="Morin E."/>
            <person name="Kohler A."/>
            <person name="Barry K."/>
            <person name="LaButti K."/>
            <person name="Morin E."/>
            <person name="Salamov A."/>
            <person name="Lipzen A."/>
            <person name="Mereny Z."/>
            <person name="Hegedus B."/>
            <person name="Baldrian P."/>
            <person name="Stursova M."/>
            <person name="Weitz H."/>
            <person name="Taylor A."/>
            <person name="Grigoriev I.V."/>
            <person name="Nagy L.G."/>
            <person name="Martin F."/>
            <person name="Kauserud H."/>
        </authorList>
    </citation>
    <scope>NUCLEOTIDE SEQUENCE</scope>
    <source>
        <strain evidence="8">CBHHK200</strain>
    </source>
</reference>
<protein>
    <submittedName>
        <fullName evidence="8">Nitroreductase-like oxidoreductase</fullName>
    </submittedName>
</protein>
<keyword evidence="9" id="KW-1185">Reference proteome</keyword>
<dbReference type="AlphaFoldDB" id="A0AAD6XD45"/>
<accession>A0AAD6XD45</accession>
<dbReference type="Gene3D" id="3.40.109.10">
    <property type="entry name" value="NADH Oxidase"/>
    <property type="match status" value="1"/>
</dbReference>
<dbReference type="InterPro" id="IPR000415">
    <property type="entry name" value="Nitroreductase-like"/>
</dbReference>
<dbReference type="GO" id="GO:0034599">
    <property type="term" value="P:cellular response to oxidative stress"/>
    <property type="evidence" value="ECO:0007669"/>
    <property type="project" value="InterPro"/>
</dbReference>
<dbReference type="InterPro" id="IPR033877">
    <property type="entry name" value="Frm2/Hbn1"/>
</dbReference>
<dbReference type="PANTHER" id="PTHR43035:SF1">
    <property type="entry name" value="FATTY ACID REPRESSION MUTANT PROTEIN 2-RELATED"/>
    <property type="match status" value="1"/>
</dbReference>
<dbReference type="GO" id="GO:0005737">
    <property type="term" value="C:cytoplasm"/>
    <property type="evidence" value="ECO:0007669"/>
    <property type="project" value="UniProtKB-SubCell"/>
</dbReference>
<feature type="domain" description="Nitroreductase" evidence="7">
    <location>
        <begin position="10"/>
        <end position="181"/>
    </location>
</feature>